<keyword evidence="5 7" id="KW-0472">Membrane</keyword>
<evidence type="ECO:0000256" key="5">
    <source>
        <dbReference type="ARBA" id="ARBA00023136"/>
    </source>
</evidence>
<dbReference type="PANTHER" id="PTHR42718:SF9">
    <property type="entry name" value="MAJOR FACILITATOR SUPERFAMILY MULTIDRUG TRANSPORTER MFSC"/>
    <property type="match status" value="1"/>
</dbReference>
<dbReference type="GO" id="GO:0022857">
    <property type="term" value="F:transmembrane transporter activity"/>
    <property type="evidence" value="ECO:0007669"/>
    <property type="project" value="InterPro"/>
</dbReference>
<dbReference type="GO" id="GO:0005886">
    <property type="term" value="C:plasma membrane"/>
    <property type="evidence" value="ECO:0007669"/>
    <property type="project" value="UniProtKB-SubCell"/>
</dbReference>
<feature type="transmembrane region" description="Helical" evidence="7">
    <location>
        <begin position="281"/>
        <end position="305"/>
    </location>
</feature>
<feature type="transmembrane region" description="Helical" evidence="7">
    <location>
        <begin position="351"/>
        <end position="371"/>
    </location>
</feature>
<keyword evidence="2" id="KW-0813">Transport</keyword>
<protein>
    <submittedName>
        <fullName evidence="9">MFS transporter</fullName>
    </submittedName>
</protein>
<accession>A0A561WW56</accession>
<feature type="transmembrane region" description="Helical" evidence="7">
    <location>
        <begin position="377"/>
        <end position="399"/>
    </location>
</feature>
<feature type="transmembrane region" description="Helical" evidence="7">
    <location>
        <begin position="210"/>
        <end position="231"/>
    </location>
</feature>
<feature type="transmembrane region" description="Helical" evidence="7">
    <location>
        <begin position="243"/>
        <end position="261"/>
    </location>
</feature>
<keyword evidence="10" id="KW-1185">Reference proteome</keyword>
<gene>
    <name evidence="9" type="ORF">FHX75_111212</name>
</gene>
<evidence type="ECO:0000259" key="8">
    <source>
        <dbReference type="PROSITE" id="PS50850"/>
    </source>
</evidence>
<name>A0A561WW56_9ACTN</name>
<evidence type="ECO:0000256" key="6">
    <source>
        <dbReference type="SAM" id="MobiDB-lite"/>
    </source>
</evidence>
<evidence type="ECO:0000313" key="9">
    <source>
        <dbReference type="EMBL" id="TWG28061.1"/>
    </source>
</evidence>
<feature type="transmembrane region" description="Helical" evidence="7">
    <location>
        <begin position="183"/>
        <end position="203"/>
    </location>
</feature>
<feature type="domain" description="Major facilitator superfamily (MFS) profile" evidence="8">
    <location>
        <begin position="27"/>
        <end position="476"/>
    </location>
</feature>
<evidence type="ECO:0000256" key="4">
    <source>
        <dbReference type="ARBA" id="ARBA00022989"/>
    </source>
</evidence>
<feature type="transmembrane region" description="Helical" evidence="7">
    <location>
        <begin position="62"/>
        <end position="81"/>
    </location>
</feature>
<dbReference type="OrthoDB" id="4484751at2"/>
<organism evidence="9 10">
    <name type="scientific">Micromonospora palomenae</name>
    <dbReference type="NCBI Taxonomy" id="1461247"/>
    <lineage>
        <taxon>Bacteria</taxon>
        <taxon>Bacillati</taxon>
        <taxon>Actinomycetota</taxon>
        <taxon>Actinomycetes</taxon>
        <taxon>Micromonosporales</taxon>
        <taxon>Micromonosporaceae</taxon>
        <taxon>Micromonospora</taxon>
    </lineage>
</organism>
<dbReference type="SUPFAM" id="SSF103473">
    <property type="entry name" value="MFS general substrate transporter"/>
    <property type="match status" value="2"/>
</dbReference>
<reference evidence="9 10" key="1">
    <citation type="submission" date="2019-06" db="EMBL/GenBank/DDBJ databases">
        <title>Sequencing the genomes of 1000 actinobacteria strains.</title>
        <authorList>
            <person name="Klenk H.-P."/>
        </authorList>
    </citation>
    <scope>NUCLEOTIDE SEQUENCE [LARGE SCALE GENOMIC DNA]</scope>
    <source>
        <strain evidence="9 10">DSM 102131</strain>
    </source>
</reference>
<dbReference type="Proteomes" id="UP000319927">
    <property type="component" value="Unassembled WGS sequence"/>
</dbReference>
<dbReference type="InterPro" id="IPR036259">
    <property type="entry name" value="MFS_trans_sf"/>
</dbReference>
<feature type="transmembrane region" description="Helical" evidence="7">
    <location>
        <begin position="93"/>
        <end position="119"/>
    </location>
</feature>
<feature type="region of interest" description="Disordered" evidence="6">
    <location>
        <begin position="1"/>
        <end position="20"/>
    </location>
</feature>
<comment type="subcellular location">
    <subcellularLocation>
        <location evidence="1">Cell membrane</location>
        <topology evidence="1">Multi-pass membrane protein</topology>
    </subcellularLocation>
</comment>
<dbReference type="Gene3D" id="1.20.1250.20">
    <property type="entry name" value="MFS general substrate transporter like domains"/>
    <property type="match status" value="2"/>
</dbReference>
<dbReference type="InterPro" id="IPR011701">
    <property type="entry name" value="MFS"/>
</dbReference>
<dbReference type="InterPro" id="IPR020846">
    <property type="entry name" value="MFS_dom"/>
</dbReference>
<feature type="transmembrane region" description="Helical" evidence="7">
    <location>
        <begin position="125"/>
        <end position="142"/>
    </location>
</feature>
<feature type="transmembrane region" description="Helical" evidence="7">
    <location>
        <begin position="325"/>
        <end position="344"/>
    </location>
</feature>
<dbReference type="PANTHER" id="PTHR42718">
    <property type="entry name" value="MAJOR FACILITATOR SUPERFAMILY MULTIDRUG TRANSPORTER MFSC"/>
    <property type="match status" value="1"/>
</dbReference>
<dbReference type="EMBL" id="VIXA01000001">
    <property type="protein sequence ID" value="TWG28061.1"/>
    <property type="molecule type" value="Genomic_DNA"/>
</dbReference>
<keyword evidence="4 7" id="KW-1133">Transmembrane helix</keyword>
<dbReference type="PROSITE" id="PS50850">
    <property type="entry name" value="MFS"/>
    <property type="match status" value="1"/>
</dbReference>
<keyword evidence="3 7" id="KW-0812">Transmembrane</keyword>
<feature type="transmembrane region" description="Helical" evidence="7">
    <location>
        <begin position="453"/>
        <end position="473"/>
    </location>
</feature>
<evidence type="ECO:0000256" key="3">
    <source>
        <dbReference type="ARBA" id="ARBA00022692"/>
    </source>
</evidence>
<evidence type="ECO:0000256" key="2">
    <source>
        <dbReference type="ARBA" id="ARBA00022448"/>
    </source>
</evidence>
<dbReference type="AlphaFoldDB" id="A0A561WW56"/>
<dbReference type="RefSeq" id="WP_154937048.1">
    <property type="nucleotide sequence ID" value="NZ_VIXA01000001.1"/>
</dbReference>
<comment type="caution">
    <text evidence="9">The sequence shown here is derived from an EMBL/GenBank/DDBJ whole genome shotgun (WGS) entry which is preliminary data.</text>
</comment>
<proteinExistence type="predicted"/>
<evidence type="ECO:0000256" key="7">
    <source>
        <dbReference type="SAM" id="Phobius"/>
    </source>
</evidence>
<dbReference type="Pfam" id="PF07690">
    <property type="entry name" value="MFS_1"/>
    <property type="match status" value="1"/>
</dbReference>
<evidence type="ECO:0000313" key="10">
    <source>
        <dbReference type="Proteomes" id="UP000319927"/>
    </source>
</evidence>
<feature type="transmembrane region" description="Helical" evidence="7">
    <location>
        <begin position="26"/>
        <end position="50"/>
    </location>
</feature>
<evidence type="ECO:0000256" key="1">
    <source>
        <dbReference type="ARBA" id="ARBA00004651"/>
    </source>
</evidence>
<sequence length="486" mass="49646">MTESRTVLALPPRADDQPRTGSRPAAVLLVLALSTFVIVVMQSLVMPILPSLADSLNVSMSGVSWVLTVNLLSAAVFTPILGSLGDALGRRRVLLATLGLVTLGSVLVASSHTLAIVLVGRALQGMGFAAMPLAIGIVRSIFPAHRVSSSLALLSALSGIGAGAGLLFSGLMTKAGVTAQGMFWISAAATAVGALGVAALIRLPEKARSFTVDVWGALTLAGGLVCVVLGINRGPIWGWGSGRVLGLFAGGLVLLAAWVFVERRVREPLVDMTMMRNPVVLGANVTGFFAGAGMFGAFVLMLQYVQTPSRFGYGFGVDALGAGLTLLPLTAGTLTAAVLAATLIRRVGPKWSLAAGMVVAAGTFAFLVGFHGQHWQFYVAAGLLGLGLGLSFGAMPALLNTAVTPERTSVANSINSTLRSIGGSIGTAIATAVLAATTIPGTTLPTADAYVTALWVGGGICLLAFLAAVVVPYRHRAHTRTAQGAV</sequence>
<feature type="transmembrane region" description="Helical" evidence="7">
    <location>
        <begin position="420"/>
        <end position="441"/>
    </location>
</feature>
<feature type="transmembrane region" description="Helical" evidence="7">
    <location>
        <begin position="151"/>
        <end position="171"/>
    </location>
</feature>